<dbReference type="Proteomes" id="UP001044222">
    <property type="component" value="Unassembled WGS sequence"/>
</dbReference>
<accession>A0A9D3S569</accession>
<keyword evidence="2" id="KW-1133">Transmembrane helix</keyword>
<feature type="non-terminal residue" evidence="3">
    <location>
        <position position="119"/>
    </location>
</feature>
<dbReference type="EMBL" id="JAFIRN010000001">
    <property type="protein sequence ID" value="KAG5855974.1"/>
    <property type="molecule type" value="Genomic_DNA"/>
</dbReference>
<comment type="caution">
    <text evidence="3">The sequence shown here is derived from an EMBL/GenBank/DDBJ whole genome shotgun (WGS) entry which is preliminary data.</text>
</comment>
<sequence length="119" mass="13034">MENEVHPEETKRYEDSSMTPLQIAFAVLAALLVFGAITYYILKACRKQGHREPQLGGTDPQRQPQAQDQNEMELEDRNDASVEPSPRSVETQGQDASDGAAGRGAEDGDGEGVRMRMGV</sequence>
<evidence type="ECO:0000313" key="3">
    <source>
        <dbReference type="EMBL" id="KAG5855974.1"/>
    </source>
</evidence>
<protein>
    <submittedName>
        <fullName evidence="3">Uncharacterized protein</fullName>
    </submittedName>
</protein>
<gene>
    <name evidence="3" type="ORF">ANANG_G00002780</name>
</gene>
<keyword evidence="4" id="KW-1185">Reference proteome</keyword>
<dbReference type="AlphaFoldDB" id="A0A9D3S569"/>
<proteinExistence type="predicted"/>
<feature type="region of interest" description="Disordered" evidence="1">
    <location>
        <begin position="49"/>
        <end position="119"/>
    </location>
</feature>
<feature type="transmembrane region" description="Helical" evidence="2">
    <location>
        <begin position="20"/>
        <end position="42"/>
    </location>
</feature>
<organism evidence="3 4">
    <name type="scientific">Anguilla anguilla</name>
    <name type="common">European freshwater eel</name>
    <name type="synonym">Muraena anguilla</name>
    <dbReference type="NCBI Taxonomy" id="7936"/>
    <lineage>
        <taxon>Eukaryota</taxon>
        <taxon>Metazoa</taxon>
        <taxon>Chordata</taxon>
        <taxon>Craniata</taxon>
        <taxon>Vertebrata</taxon>
        <taxon>Euteleostomi</taxon>
        <taxon>Actinopterygii</taxon>
        <taxon>Neopterygii</taxon>
        <taxon>Teleostei</taxon>
        <taxon>Anguilliformes</taxon>
        <taxon>Anguillidae</taxon>
        <taxon>Anguilla</taxon>
    </lineage>
</organism>
<name>A0A9D3S569_ANGAN</name>
<feature type="compositionally biased region" description="Polar residues" evidence="1">
    <location>
        <begin position="60"/>
        <end position="69"/>
    </location>
</feature>
<keyword evidence="2" id="KW-0812">Transmembrane</keyword>
<evidence type="ECO:0000256" key="2">
    <source>
        <dbReference type="SAM" id="Phobius"/>
    </source>
</evidence>
<evidence type="ECO:0000313" key="4">
    <source>
        <dbReference type="Proteomes" id="UP001044222"/>
    </source>
</evidence>
<evidence type="ECO:0000256" key="1">
    <source>
        <dbReference type="SAM" id="MobiDB-lite"/>
    </source>
</evidence>
<keyword evidence="2" id="KW-0472">Membrane</keyword>
<reference evidence="3" key="1">
    <citation type="submission" date="2021-01" db="EMBL/GenBank/DDBJ databases">
        <title>A chromosome-scale assembly of European eel, Anguilla anguilla.</title>
        <authorList>
            <person name="Henkel C."/>
            <person name="Jong-Raadsen S.A."/>
            <person name="Dufour S."/>
            <person name="Weltzien F.-A."/>
            <person name="Palstra A.P."/>
            <person name="Pelster B."/>
            <person name="Spaink H.P."/>
            <person name="Van Den Thillart G.E."/>
            <person name="Jansen H."/>
            <person name="Zahm M."/>
            <person name="Klopp C."/>
            <person name="Cedric C."/>
            <person name="Louis A."/>
            <person name="Berthelot C."/>
            <person name="Parey E."/>
            <person name="Roest Crollius H."/>
            <person name="Montfort J."/>
            <person name="Robinson-Rechavi M."/>
            <person name="Bucao C."/>
            <person name="Bouchez O."/>
            <person name="Gislard M."/>
            <person name="Lluch J."/>
            <person name="Milhes M."/>
            <person name="Lampietro C."/>
            <person name="Lopez Roques C."/>
            <person name="Donnadieu C."/>
            <person name="Braasch I."/>
            <person name="Desvignes T."/>
            <person name="Postlethwait J."/>
            <person name="Bobe J."/>
            <person name="Guiguen Y."/>
            <person name="Dirks R."/>
        </authorList>
    </citation>
    <scope>NUCLEOTIDE SEQUENCE</scope>
    <source>
        <strain evidence="3">Tag_6206</strain>
        <tissue evidence="3">Liver</tissue>
    </source>
</reference>